<feature type="compositionally biased region" description="Basic and acidic residues" evidence="1">
    <location>
        <begin position="28"/>
        <end position="40"/>
    </location>
</feature>
<evidence type="ECO:0000256" key="1">
    <source>
        <dbReference type="SAM" id="MobiDB-lite"/>
    </source>
</evidence>
<gene>
    <name evidence="2" type="ORF">PoB_007343900</name>
</gene>
<keyword evidence="3" id="KW-1185">Reference proteome</keyword>
<dbReference type="AlphaFoldDB" id="A0AAV4DSG8"/>
<comment type="caution">
    <text evidence="2">The sequence shown here is derived from an EMBL/GenBank/DDBJ whole genome shotgun (WGS) entry which is preliminary data.</text>
</comment>
<feature type="region of interest" description="Disordered" evidence="1">
    <location>
        <begin position="1"/>
        <end position="83"/>
    </location>
</feature>
<proteinExistence type="predicted"/>
<protein>
    <submittedName>
        <fullName evidence="2">Uncharacterized protein</fullName>
    </submittedName>
</protein>
<evidence type="ECO:0000313" key="3">
    <source>
        <dbReference type="Proteomes" id="UP000735302"/>
    </source>
</evidence>
<evidence type="ECO:0000313" key="2">
    <source>
        <dbReference type="EMBL" id="GFO46934.1"/>
    </source>
</evidence>
<dbReference type="Proteomes" id="UP000735302">
    <property type="component" value="Unassembled WGS sequence"/>
</dbReference>
<dbReference type="EMBL" id="BLXT01008234">
    <property type="protein sequence ID" value="GFO46934.1"/>
    <property type="molecule type" value="Genomic_DNA"/>
</dbReference>
<name>A0AAV4DSG8_9GAST</name>
<reference evidence="2 3" key="1">
    <citation type="journal article" date="2021" name="Elife">
        <title>Chloroplast acquisition without the gene transfer in kleptoplastic sea slugs, Plakobranchus ocellatus.</title>
        <authorList>
            <person name="Maeda T."/>
            <person name="Takahashi S."/>
            <person name="Yoshida T."/>
            <person name="Shimamura S."/>
            <person name="Takaki Y."/>
            <person name="Nagai Y."/>
            <person name="Toyoda A."/>
            <person name="Suzuki Y."/>
            <person name="Arimoto A."/>
            <person name="Ishii H."/>
            <person name="Satoh N."/>
            <person name="Nishiyama T."/>
            <person name="Hasebe M."/>
            <person name="Maruyama T."/>
            <person name="Minagawa J."/>
            <person name="Obokata J."/>
            <person name="Shigenobu S."/>
        </authorList>
    </citation>
    <scope>NUCLEOTIDE SEQUENCE [LARGE SCALE GENOMIC DNA]</scope>
</reference>
<sequence length="105" mass="11395">MLYIASPQQGDLRLSGPPSGYCAGSGARTRDRRVPADLKVDSLATVPLTPPEESGGGGGKRRTRRRSRKEEEEERGGGGLGGRRACRKEILSSVFCRLRLLSRIN</sequence>
<accession>A0AAV4DSG8</accession>
<organism evidence="2 3">
    <name type="scientific">Plakobranchus ocellatus</name>
    <dbReference type="NCBI Taxonomy" id="259542"/>
    <lineage>
        <taxon>Eukaryota</taxon>
        <taxon>Metazoa</taxon>
        <taxon>Spiralia</taxon>
        <taxon>Lophotrochozoa</taxon>
        <taxon>Mollusca</taxon>
        <taxon>Gastropoda</taxon>
        <taxon>Heterobranchia</taxon>
        <taxon>Euthyneura</taxon>
        <taxon>Panpulmonata</taxon>
        <taxon>Sacoglossa</taxon>
        <taxon>Placobranchoidea</taxon>
        <taxon>Plakobranchidae</taxon>
        <taxon>Plakobranchus</taxon>
    </lineage>
</organism>